<name>A0ABS0L258_9BACT</name>
<organism evidence="3 4">
    <name type="scientific">Hymenobacter guriensis</name>
    <dbReference type="NCBI Taxonomy" id="2793065"/>
    <lineage>
        <taxon>Bacteria</taxon>
        <taxon>Pseudomonadati</taxon>
        <taxon>Bacteroidota</taxon>
        <taxon>Cytophagia</taxon>
        <taxon>Cytophagales</taxon>
        <taxon>Hymenobacteraceae</taxon>
        <taxon>Hymenobacter</taxon>
    </lineage>
</organism>
<keyword evidence="2" id="KW-0732">Signal</keyword>
<keyword evidence="4" id="KW-1185">Reference proteome</keyword>
<evidence type="ECO:0000256" key="2">
    <source>
        <dbReference type="SAM" id="SignalP"/>
    </source>
</evidence>
<evidence type="ECO:0000256" key="1">
    <source>
        <dbReference type="SAM" id="Phobius"/>
    </source>
</evidence>
<keyword evidence="1" id="KW-0812">Transmembrane</keyword>
<keyword evidence="1" id="KW-0472">Membrane</keyword>
<reference evidence="3 4" key="1">
    <citation type="submission" date="2020-11" db="EMBL/GenBank/DDBJ databases">
        <title>Hymenobacter sp.</title>
        <authorList>
            <person name="Kim M.K."/>
        </authorList>
    </citation>
    <scope>NUCLEOTIDE SEQUENCE [LARGE SCALE GENOMIC DNA]</scope>
    <source>
        <strain evidence="3 4">BT594</strain>
    </source>
</reference>
<feature type="transmembrane region" description="Helical" evidence="1">
    <location>
        <begin position="44"/>
        <end position="62"/>
    </location>
</feature>
<dbReference type="EMBL" id="JADWYK010000006">
    <property type="protein sequence ID" value="MBG8554163.1"/>
    <property type="molecule type" value="Genomic_DNA"/>
</dbReference>
<dbReference type="PROSITE" id="PS51257">
    <property type="entry name" value="PROKAR_LIPOPROTEIN"/>
    <property type="match status" value="1"/>
</dbReference>
<evidence type="ECO:0000313" key="4">
    <source>
        <dbReference type="Proteomes" id="UP000601099"/>
    </source>
</evidence>
<proteinExistence type="predicted"/>
<feature type="signal peptide" evidence="2">
    <location>
        <begin position="1"/>
        <end position="20"/>
    </location>
</feature>
<protein>
    <submittedName>
        <fullName evidence="3">Uncharacterized protein</fullName>
    </submittedName>
</protein>
<sequence>MKLLLLTGGLLLLLPPVAQACRVCRPRVQATIHGPDYTQHLAVLLLPVAVLVLVGLGVFFAADIRAYFHRLRATHD</sequence>
<keyword evidence="1" id="KW-1133">Transmembrane helix</keyword>
<feature type="chain" id="PRO_5045244020" evidence="2">
    <location>
        <begin position="21"/>
        <end position="76"/>
    </location>
</feature>
<accession>A0ABS0L258</accession>
<evidence type="ECO:0000313" key="3">
    <source>
        <dbReference type="EMBL" id="MBG8554163.1"/>
    </source>
</evidence>
<gene>
    <name evidence="3" type="ORF">I5L79_11440</name>
</gene>
<comment type="caution">
    <text evidence="3">The sequence shown here is derived from an EMBL/GenBank/DDBJ whole genome shotgun (WGS) entry which is preliminary data.</text>
</comment>
<dbReference type="RefSeq" id="WP_196955191.1">
    <property type="nucleotide sequence ID" value="NZ_JADWYK010000006.1"/>
</dbReference>
<dbReference type="Proteomes" id="UP000601099">
    <property type="component" value="Unassembled WGS sequence"/>
</dbReference>